<dbReference type="PANTHER" id="PTHR33879">
    <property type="entry name" value="17.6 KDA CLASS II HEAT SHOCK PROTEIN-RELATED"/>
    <property type="match status" value="1"/>
</dbReference>
<comment type="caution">
    <text evidence="2">The sequence shown here is derived from an EMBL/GenBank/DDBJ whole genome shotgun (WGS) entry which is preliminary data.</text>
</comment>
<feature type="region of interest" description="Disordered" evidence="1">
    <location>
        <begin position="1"/>
        <end position="31"/>
    </location>
</feature>
<organism evidence="2 3">
    <name type="scientific">Acacia crassicarpa</name>
    <name type="common">northern wattle</name>
    <dbReference type="NCBI Taxonomy" id="499986"/>
    <lineage>
        <taxon>Eukaryota</taxon>
        <taxon>Viridiplantae</taxon>
        <taxon>Streptophyta</taxon>
        <taxon>Embryophyta</taxon>
        <taxon>Tracheophyta</taxon>
        <taxon>Spermatophyta</taxon>
        <taxon>Magnoliopsida</taxon>
        <taxon>eudicotyledons</taxon>
        <taxon>Gunneridae</taxon>
        <taxon>Pentapetalae</taxon>
        <taxon>rosids</taxon>
        <taxon>fabids</taxon>
        <taxon>Fabales</taxon>
        <taxon>Fabaceae</taxon>
        <taxon>Caesalpinioideae</taxon>
        <taxon>mimosoid clade</taxon>
        <taxon>Acacieae</taxon>
        <taxon>Acacia</taxon>
    </lineage>
</organism>
<evidence type="ECO:0000313" key="3">
    <source>
        <dbReference type="Proteomes" id="UP001293593"/>
    </source>
</evidence>
<proteinExistence type="predicted"/>
<keyword evidence="3" id="KW-1185">Reference proteome</keyword>
<dbReference type="PANTHER" id="PTHR33879:SF21">
    <property type="entry name" value="SHOCK 22 KDA PROTEIN, PUTATIVE-RELATED"/>
    <property type="match status" value="1"/>
</dbReference>
<evidence type="ECO:0000256" key="1">
    <source>
        <dbReference type="SAM" id="MobiDB-lite"/>
    </source>
</evidence>
<sequence>MFGMKVHSSAKKRNMFRSQPSVDSSSGSSNARKLRRVPHVFANVLELPLRSDADVSVEETPTSFRFIAAANGIPNGVRAHAFDILPGITRIVVKGTDGGELVAGQFCLGLNLWRFRLPAWTWPAMATAVCSGGKLVVTVPKTTAGK</sequence>
<reference evidence="2" key="1">
    <citation type="submission" date="2023-10" db="EMBL/GenBank/DDBJ databases">
        <title>Chromosome-level genome of the transformable northern wattle, Acacia crassicarpa.</title>
        <authorList>
            <person name="Massaro I."/>
            <person name="Sinha N.R."/>
            <person name="Poethig S."/>
            <person name="Leichty A.R."/>
        </authorList>
    </citation>
    <scope>NUCLEOTIDE SEQUENCE</scope>
    <source>
        <strain evidence="2">Acra3RX</strain>
        <tissue evidence="2">Leaf</tissue>
    </source>
</reference>
<name>A0AAE1TE12_9FABA</name>
<dbReference type="AlphaFoldDB" id="A0AAE1TE12"/>
<accession>A0AAE1TE12</accession>
<dbReference type="Proteomes" id="UP001293593">
    <property type="component" value="Unassembled WGS sequence"/>
</dbReference>
<evidence type="ECO:0000313" key="2">
    <source>
        <dbReference type="EMBL" id="KAK4281181.1"/>
    </source>
</evidence>
<gene>
    <name evidence="2" type="ORF">QN277_012704</name>
</gene>
<protein>
    <recommendedName>
        <fullName evidence="4">SHSP domain-containing protein</fullName>
    </recommendedName>
</protein>
<dbReference type="EMBL" id="JAWXYG010000002">
    <property type="protein sequence ID" value="KAK4281181.1"/>
    <property type="molecule type" value="Genomic_DNA"/>
</dbReference>
<evidence type="ECO:0008006" key="4">
    <source>
        <dbReference type="Google" id="ProtNLM"/>
    </source>
</evidence>
<feature type="compositionally biased region" description="Low complexity" evidence="1">
    <location>
        <begin position="18"/>
        <end position="29"/>
    </location>
</feature>